<name>A0A9D4ICV7_DREPO</name>
<sequence length="155" mass="18115">MFIRKVAEKRYHKIKIVLEPEASSMFLRDNPFHFTERMHIEPFRPGQCHILVDIGAGTSDKVTEDGNLIEILSAGIHEGGEQINKSFFNALEELFFAEVFNEFKKDNMRLHMLEKDFEEIKHKFKPIDGIPNVLQLDDKLLKLLRIQEANNLKCF</sequence>
<gene>
    <name evidence="1" type="ORF">DPMN_170438</name>
</gene>
<accession>A0A9D4ICV7</accession>
<protein>
    <submittedName>
        <fullName evidence="1">Uncharacterized protein</fullName>
    </submittedName>
</protein>
<dbReference type="Proteomes" id="UP000828390">
    <property type="component" value="Unassembled WGS sequence"/>
</dbReference>
<dbReference type="SUPFAM" id="SSF53067">
    <property type="entry name" value="Actin-like ATPase domain"/>
    <property type="match status" value="1"/>
</dbReference>
<reference evidence="1" key="2">
    <citation type="submission" date="2020-11" db="EMBL/GenBank/DDBJ databases">
        <authorList>
            <person name="McCartney M.A."/>
            <person name="Auch B."/>
            <person name="Kono T."/>
            <person name="Mallez S."/>
            <person name="Becker A."/>
            <person name="Gohl D.M."/>
            <person name="Silverstein K.A.T."/>
            <person name="Koren S."/>
            <person name="Bechman K.B."/>
            <person name="Herman A."/>
            <person name="Abrahante J.E."/>
            <person name="Garbe J."/>
        </authorList>
    </citation>
    <scope>NUCLEOTIDE SEQUENCE</scope>
    <source>
        <strain evidence="1">Duluth1</strain>
        <tissue evidence="1">Whole animal</tissue>
    </source>
</reference>
<evidence type="ECO:0000313" key="2">
    <source>
        <dbReference type="Proteomes" id="UP000828390"/>
    </source>
</evidence>
<organism evidence="1 2">
    <name type="scientific">Dreissena polymorpha</name>
    <name type="common">Zebra mussel</name>
    <name type="synonym">Mytilus polymorpha</name>
    <dbReference type="NCBI Taxonomy" id="45954"/>
    <lineage>
        <taxon>Eukaryota</taxon>
        <taxon>Metazoa</taxon>
        <taxon>Spiralia</taxon>
        <taxon>Lophotrochozoa</taxon>
        <taxon>Mollusca</taxon>
        <taxon>Bivalvia</taxon>
        <taxon>Autobranchia</taxon>
        <taxon>Heteroconchia</taxon>
        <taxon>Euheterodonta</taxon>
        <taxon>Imparidentia</taxon>
        <taxon>Neoheterodontei</taxon>
        <taxon>Myida</taxon>
        <taxon>Dreissenoidea</taxon>
        <taxon>Dreissenidae</taxon>
        <taxon>Dreissena</taxon>
    </lineage>
</organism>
<dbReference type="EMBL" id="JAIWYP010000009">
    <property type="protein sequence ID" value="KAH3769190.1"/>
    <property type="molecule type" value="Genomic_DNA"/>
</dbReference>
<keyword evidence="2" id="KW-1185">Reference proteome</keyword>
<reference evidence="1" key="1">
    <citation type="journal article" date="2019" name="bioRxiv">
        <title>The Genome of the Zebra Mussel, Dreissena polymorpha: A Resource for Invasive Species Research.</title>
        <authorList>
            <person name="McCartney M.A."/>
            <person name="Auch B."/>
            <person name="Kono T."/>
            <person name="Mallez S."/>
            <person name="Zhang Y."/>
            <person name="Obille A."/>
            <person name="Becker A."/>
            <person name="Abrahante J.E."/>
            <person name="Garbe J."/>
            <person name="Badalamenti J.P."/>
            <person name="Herman A."/>
            <person name="Mangelson H."/>
            <person name="Liachko I."/>
            <person name="Sullivan S."/>
            <person name="Sone E.D."/>
            <person name="Koren S."/>
            <person name="Silverstein K.A.T."/>
            <person name="Beckman K.B."/>
            <person name="Gohl D.M."/>
        </authorList>
    </citation>
    <scope>NUCLEOTIDE SEQUENCE</scope>
    <source>
        <strain evidence="1">Duluth1</strain>
        <tissue evidence="1">Whole animal</tissue>
    </source>
</reference>
<evidence type="ECO:0000313" key="1">
    <source>
        <dbReference type="EMBL" id="KAH3769190.1"/>
    </source>
</evidence>
<comment type="caution">
    <text evidence="1">The sequence shown here is derived from an EMBL/GenBank/DDBJ whole genome shotgun (WGS) entry which is preliminary data.</text>
</comment>
<dbReference type="PANTHER" id="PTHR14187">
    <property type="entry name" value="ALPHA KINASE/ELONGATION FACTOR 2 KINASE"/>
    <property type="match status" value="1"/>
</dbReference>
<proteinExistence type="predicted"/>
<dbReference type="AlphaFoldDB" id="A0A9D4ICV7"/>
<dbReference type="InterPro" id="IPR043129">
    <property type="entry name" value="ATPase_NBD"/>
</dbReference>
<dbReference type="PANTHER" id="PTHR14187:SF5">
    <property type="entry name" value="HEAT SHOCK 70 KDA PROTEIN 12A"/>
    <property type="match status" value="1"/>
</dbReference>